<dbReference type="EMBL" id="JAZHXJ010000351">
    <property type="protein sequence ID" value="KAL1864049.1"/>
    <property type="molecule type" value="Genomic_DNA"/>
</dbReference>
<keyword evidence="9" id="KW-1185">Reference proteome</keyword>
<comment type="subunit">
    <text evidence="6">Homodimer.</text>
</comment>
<dbReference type="Pfam" id="PF03446">
    <property type="entry name" value="NAD_binding_2"/>
    <property type="match status" value="1"/>
</dbReference>
<evidence type="ECO:0000259" key="7">
    <source>
        <dbReference type="SMART" id="SM01350"/>
    </source>
</evidence>
<dbReference type="Pfam" id="PF00393">
    <property type="entry name" value="6PGD"/>
    <property type="match status" value="1"/>
</dbReference>
<sequence length="490" mass="54313">MPPLFKDMLSLLFAEYGVHVHFYDPSESSVKRLLKNSENAELNGKLTQHDNYESLAKALGSPKTFMLSTPHGTVADKTIQGLRPFLAKGDILIDAANENWVETERRQRELEPLGIHYIGMGVSGGYQSARAGPSMCPGGNDEALDLIMPFLQKIAAKDKNGRPCVAKIGPGSSGHYVKMVHNGIEQGMMSALCEAWAVMNQGLSMTYEEIADVFDRWNREDGRLQDNFLIAIGSRICRTRDPSSGEYVLATVRDKVVQDADDSEGTGIWSCEEATRLHVPIPTIASAHLFRIASADAAKREAARRSFKSQPKPGKIDADKNEFLGALYTSLYLAFLSCFVQGFHILAKTNDENRWGLNFRAILQVWRSGCIIRSNAIVDMLDEVFQSENLDANNLLSHPKIGVEMTAAFPALKKVVLRSVEADLNVPSLSATLEYYKYSGCTDLPTSFQEAELDYFGEHMFDLKTEEPGKPVTGSHHFEWQPARGILQDG</sequence>
<feature type="domain" description="6-phosphogluconate dehydrogenase C-terminal" evidence="7">
    <location>
        <begin position="174"/>
        <end position="481"/>
    </location>
</feature>
<dbReference type="InterPro" id="IPR006114">
    <property type="entry name" value="6PGDH_C"/>
</dbReference>
<dbReference type="Gene3D" id="1.10.1040.10">
    <property type="entry name" value="N-(1-d-carboxylethyl)-l-norvaline Dehydrogenase, domain 2"/>
    <property type="match status" value="1"/>
</dbReference>
<keyword evidence="4" id="KW-0311">Gluconate utilization</keyword>
<comment type="similarity">
    <text evidence="2 6">Belongs to the 6-phosphogluconate dehydrogenase family.</text>
</comment>
<comment type="caution">
    <text evidence="8">The sequence shown here is derived from an EMBL/GenBank/DDBJ whole genome shotgun (WGS) entry which is preliminary data.</text>
</comment>
<keyword evidence="5 6" id="KW-0570">Pentose shunt</keyword>
<dbReference type="InterPro" id="IPR006115">
    <property type="entry name" value="6PGDH_NADP-bd"/>
</dbReference>
<gene>
    <name evidence="8" type="ORF">VTK73DRAFT_6251</name>
</gene>
<comment type="function">
    <text evidence="6">Catalyzes the oxidative decarboxylation of 6-phosphogluconate to ribulose 5-phosphate and CO(2), with concomitant reduction of NADP to NADPH.</text>
</comment>
<dbReference type="PRINTS" id="PR00076">
    <property type="entry name" value="6PGDHDRGNASE"/>
</dbReference>
<dbReference type="SMART" id="SM01350">
    <property type="entry name" value="6PGD"/>
    <property type="match status" value="1"/>
</dbReference>
<dbReference type="PIRSF" id="PIRSF000109">
    <property type="entry name" value="6PGD"/>
    <property type="match status" value="1"/>
</dbReference>
<organism evidence="8 9">
    <name type="scientific">Phialemonium thermophilum</name>
    <dbReference type="NCBI Taxonomy" id="223376"/>
    <lineage>
        <taxon>Eukaryota</taxon>
        <taxon>Fungi</taxon>
        <taxon>Dikarya</taxon>
        <taxon>Ascomycota</taxon>
        <taxon>Pezizomycotina</taxon>
        <taxon>Sordariomycetes</taxon>
        <taxon>Sordariomycetidae</taxon>
        <taxon>Cephalothecales</taxon>
        <taxon>Cephalothecaceae</taxon>
        <taxon>Phialemonium</taxon>
    </lineage>
</organism>
<dbReference type="InterPro" id="IPR008927">
    <property type="entry name" value="6-PGluconate_DH-like_C_sf"/>
</dbReference>
<evidence type="ECO:0000256" key="1">
    <source>
        <dbReference type="ARBA" id="ARBA00004874"/>
    </source>
</evidence>
<evidence type="ECO:0000256" key="5">
    <source>
        <dbReference type="ARBA" id="ARBA00023126"/>
    </source>
</evidence>
<keyword evidence="3 6" id="KW-0560">Oxidoreductase</keyword>
<comment type="pathway">
    <text evidence="1 6">Carbohydrate degradation; pentose phosphate pathway; D-ribulose 5-phosphate from D-glucose 6-phosphate (oxidative stage): step 3/3.</text>
</comment>
<evidence type="ECO:0000256" key="2">
    <source>
        <dbReference type="ARBA" id="ARBA00008419"/>
    </source>
</evidence>
<dbReference type="EC" id="1.1.1.44" evidence="6"/>
<comment type="catalytic activity">
    <reaction evidence="6">
        <text>6-phospho-D-gluconate + NADP(+) = D-ribulose 5-phosphate + CO2 + NADPH</text>
        <dbReference type="Rhea" id="RHEA:10116"/>
        <dbReference type="ChEBI" id="CHEBI:16526"/>
        <dbReference type="ChEBI" id="CHEBI:57783"/>
        <dbReference type="ChEBI" id="CHEBI:58121"/>
        <dbReference type="ChEBI" id="CHEBI:58349"/>
        <dbReference type="ChEBI" id="CHEBI:58759"/>
        <dbReference type="EC" id="1.1.1.44"/>
    </reaction>
</comment>
<accession>A0ABR3WKJ7</accession>
<evidence type="ECO:0000256" key="4">
    <source>
        <dbReference type="ARBA" id="ARBA00023064"/>
    </source>
</evidence>
<dbReference type="InterPro" id="IPR036291">
    <property type="entry name" value="NAD(P)-bd_dom_sf"/>
</dbReference>
<protein>
    <recommendedName>
        <fullName evidence="6">6-phosphogluconate dehydrogenase, decarboxylating</fullName>
        <ecNumber evidence="6">1.1.1.44</ecNumber>
    </recommendedName>
</protein>
<dbReference type="SUPFAM" id="SSF48179">
    <property type="entry name" value="6-phosphogluconate dehydrogenase C-terminal domain-like"/>
    <property type="match status" value="1"/>
</dbReference>
<dbReference type="SUPFAM" id="SSF51735">
    <property type="entry name" value="NAD(P)-binding Rossmann-fold domains"/>
    <property type="match status" value="1"/>
</dbReference>
<evidence type="ECO:0000313" key="8">
    <source>
        <dbReference type="EMBL" id="KAL1864049.1"/>
    </source>
</evidence>
<dbReference type="Proteomes" id="UP001586593">
    <property type="component" value="Unassembled WGS sequence"/>
</dbReference>
<dbReference type="InterPro" id="IPR006183">
    <property type="entry name" value="Pgluconate_DH"/>
</dbReference>
<evidence type="ECO:0000256" key="6">
    <source>
        <dbReference type="PIRNR" id="PIRNR000109"/>
    </source>
</evidence>
<dbReference type="InterPro" id="IPR006113">
    <property type="entry name" value="6PGDH_Gnd/GntZ"/>
</dbReference>
<proteinExistence type="inferred from homology"/>
<keyword evidence="6" id="KW-0521">NADP</keyword>
<name>A0ABR3WKJ7_9PEZI</name>
<evidence type="ECO:0000256" key="3">
    <source>
        <dbReference type="ARBA" id="ARBA00023002"/>
    </source>
</evidence>
<dbReference type="PANTHER" id="PTHR11811">
    <property type="entry name" value="6-PHOSPHOGLUCONATE DEHYDROGENASE"/>
    <property type="match status" value="1"/>
</dbReference>
<reference evidence="8 9" key="1">
    <citation type="journal article" date="2024" name="Commun. Biol.">
        <title>Comparative genomic analysis of thermophilic fungi reveals convergent evolutionary adaptations and gene losses.</title>
        <authorList>
            <person name="Steindorff A.S."/>
            <person name="Aguilar-Pontes M.V."/>
            <person name="Robinson A.J."/>
            <person name="Andreopoulos B."/>
            <person name="LaButti K."/>
            <person name="Kuo A."/>
            <person name="Mondo S."/>
            <person name="Riley R."/>
            <person name="Otillar R."/>
            <person name="Haridas S."/>
            <person name="Lipzen A."/>
            <person name="Grimwood J."/>
            <person name="Schmutz J."/>
            <person name="Clum A."/>
            <person name="Reid I.D."/>
            <person name="Moisan M.C."/>
            <person name="Butler G."/>
            <person name="Nguyen T.T.M."/>
            <person name="Dewar K."/>
            <person name="Conant G."/>
            <person name="Drula E."/>
            <person name="Henrissat B."/>
            <person name="Hansel C."/>
            <person name="Singer S."/>
            <person name="Hutchinson M.I."/>
            <person name="de Vries R.P."/>
            <person name="Natvig D.O."/>
            <person name="Powell A.J."/>
            <person name="Tsang A."/>
            <person name="Grigoriev I.V."/>
        </authorList>
    </citation>
    <scope>NUCLEOTIDE SEQUENCE [LARGE SCALE GENOMIC DNA]</scope>
    <source>
        <strain evidence="8 9">ATCC 24622</strain>
    </source>
</reference>
<dbReference type="InterPro" id="IPR013328">
    <property type="entry name" value="6PGD_dom2"/>
</dbReference>
<evidence type="ECO:0000313" key="9">
    <source>
        <dbReference type="Proteomes" id="UP001586593"/>
    </source>
</evidence>
<dbReference type="Gene3D" id="3.40.50.720">
    <property type="entry name" value="NAD(P)-binding Rossmann-like Domain"/>
    <property type="match status" value="1"/>
</dbReference>